<keyword evidence="3" id="KW-1185">Reference proteome</keyword>
<reference evidence="3" key="1">
    <citation type="submission" date="2018-07" db="EMBL/GenBank/DDBJ databases">
        <authorList>
            <person name="Ceviker L.M."/>
            <person name="Benitez L.F."/>
            <person name="McCown C.A."/>
            <person name="Nayek S."/>
            <person name="Bhuiyan S."/>
            <person name="Hughes L.E."/>
            <person name="Garlena R.A."/>
            <person name="Russell D.A."/>
            <person name="Pope W.H."/>
            <person name="Jacobs-Sera D."/>
            <person name="Hatfull G.F."/>
        </authorList>
    </citation>
    <scope>NUCLEOTIDE SEQUENCE [LARGE SCALE GENOMIC DNA]</scope>
</reference>
<feature type="domain" description="DUF7848" evidence="1">
    <location>
        <begin position="1"/>
        <end position="79"/>
    </location>
</feature>
<name>A0A385E2X5_9CAUD</name>
<dbReference type="InterPro" id="IPR057170">
    <property type="entry name" value="DUF7848"/>
</dbReference>
<organism evidence="2 3">
    <name type="scientific">Streptomyces phage Thestral</name>
    <dbReference type="NCBI Taxonomy" id="2301715"/>
    <lineage>
        <taxon>Viruses</taxon>
        <taxon>Duplodnaviria</taxon>
        <taxon>Heunggongvirae</taxon>
        <taxon>Uroviricota</taxon>
        <taxon>Caudoviricetes</taxon>
        <taxon>Arquatrovirinae</taxon>
        <taxon>Caelumvirus</taxon>
        <taxon>Caelumvirus thestral</taxon>
    </lineage>
</organism>
<evidence type="ECO:0000259" key="1">
    <source>
        <dbReference type="Pfam" id="PF25232"/>
    </source>
</evidence>
<dbReference type="Proteomes" id="UP000264237">
    <property type="component" value="Segment"/>
</dbReference>
<dbReference type="RefSeq" id="YP_010055835.1">
    <property type="nucleotide sequence ID" value="NC_054670.1"/>
</dbReference>
<dbReference type="EMBL" id="MH651190">
    <property type="protein sequence ID" value="AXQ65248.1"/>
    <property type="molecule type" value="Genomic_DNA"/>
</dbReference>
<accession>A0A385E2X5</accession>
<sequence>MSGPKAIVRHETWTITPDREPDAEAVTHQFECAVCGEKSGADGDWEPPQTWAIQHSGHNPSHHTYREIITRPWRTFMRNP</sequence>
<evidence type="ECO:0000313" key="2">
    <source>
        <dbReference type="EMBL" id="AXQ65248.1"/>
    </source>
</evidence>
<protein>
    <recommendedName>
        <fullName evidence="1">DUF7848 domain-containing protein</fullName>
    </recommendedName>
</protein>
<gene>
    <name evidence="2" type="primary">52</name>
    <name evidence="2" type="ORF">SEA_THESTRAL_52</name>
</gene>
<dbReference type="Pfam" id="PF25232">
    <property type="entry name" value="DUF7848"/>
    <property type="match status" value="1"/>
</dbReference>
<dbReference type="KEGG" id="vg:64471770"/>
<proteinExistence type="predicted"/>
<evidence type="ECO:0000313" key="3">
    <source>
        <dbReference type="Proteomes" id="UP000264237"/>
    </source>
</evidence>
<dbReference type="GeneID" id="64471770"/>